<dbReference type="Pfam" id="PF08808">
    <property type="entry name" value="RES"/>
    <property type="match status" value="1"/>
</dbReference>
<comment type="caution">
    <text evidence="2">The sequence shown here is derived from an EMBL/GenBank/DDBJ whole genome shotgun (WGS) entry which is preliminary data.</text>
</comment>
<dbReference type="SMART" id="SM00953">
    <property type="entry name" value="RES"/>
    <property type="match status" value="1"/>
</dbReference>
<sequence length="164" mass="17575">MQYRGLLYRALNPLYARDPLSGHGAALYGGRFNRPGQAALYTALTPGTAIREANQVGTLQPTTLVAYRADFGPVFDTCDKSILGADGMDDDRLAAKDWRLKMKAGGAVVTHDFAERLIGEGYAGLLVRSFAPGASGEDLNLVLWQWNTGAGDGIEVVDDEGRLA</sequence>
<gene>
    <name evidence="2" type="ORF">LCGC14_0352810</name>
</gene>
<protein>
    <recommendedName>
        <fullName evidence="1">RES domain-containing protein</fullName>
    </recommendedName>
</protein>
<accession>A0A0F9TAB6</accession>
<dbReference type="EMBL" id="LAZR01000267">
    <property type="protein sequence ID" value="KKN78180.1"/>
    <property type="molecule type" value="Genomic_DNA"/>
</dbReference>
<evidence type="ECO:0000259" key="1">
    <source>
        <dbReference type="SMART" id="SM00953"/>
    </source>
</evidence>
<evidence type="ECO:0000313" key="2">
    <source>
        <dbReference type="EMBL" id="KKN78180.1"/>
    </source>
</evidence>
<proteinExistence type="predicted"/>
<name>A0A0F9TAB6_9ZZZZ</name>
<organism evidence="2">
    <name type="scientific">marine sediment metagenome</name>
    <dbReference type="NCBI Taxonomy" id="412755"/>
    <lineage>
        <taxon>unclassified sequences</taxon>
        <taxon>metagenomes</taxon>
        <taxon>ecological metagenomes</taxon>
    </lineage>
</organism>
<dbReference type="AlphaFoldDB" id="A0A0F9TAB6"/>
<dbReference type="InterPro" id="IPR014914">
    <property type="entry name" value="RES_dom"/>
</dbReference>
<feature type="domain" description="RES" evidence="1">
    <location>
        <begin position="19"/>
        <end position="157"/>
    </location>
</feature>
<reference evidence="2" key="1">
    <citation type="journal article" date="2015" name="Nature">
        <title>Complex archaea that bridge the gap between prokaryotes and eukaryotes.</title>
        <authorList>
            <person name="Spang A."/>
            <person name="Saw J.H."/>
            <person name="Jorgensen S.L."/>
            <person name="Zaremba-Niedzwiedzka K."/>
            <person name="Martijn J."/>
            <person name="Lind A.E."/>
            <person name="van Eijk R."/>
            <person name="Schleper C."/>
            <person name="Guy L."/>
            <person name="Ettema T.J."/>
        </authorList>
    </citation>
    <scope>NUCLEOTIDE SEQUENCE</scope>
</reference>